<dbReference type="InterPro" id="IPR036390">
    <property type="entry name" value="WH_DNA-bd_sf"/>
</dbReference>
<dbReference type="AlphaFoldDB" id="A0A1I4ZEU3"/>
<dbReference type="Gene3D" id="1.10.10.10">
    <property type="entry name" value="Winged helix-like DNA-binding domain superfamily/Winged helix DNA-binding domain"/>
    <property type="match status" value="1"/>
</dbReference>
<dbReference type="GO" id="GO:0003677">
    <property type="term" value="F:DNA binding"/>
    <property type="evidence" value="ECO:0007669"/>
    <property type="project" value="UniProtKB-KW"/>
</dbReference>
<dbReference type="EMBL" id="FOVR01000001">
    <property type="protein sequence ID" value="SFN48791.1"/>
    <property type="molecule type" value="Genomic_DNA"/>
</dbReference>
<organism evidence="5 6">
    <name type="scientific">Cohaesibacter marisflavi</name>
    <dbReference type="NCBI Taxonomy" id="655353"/>
    <lineage>
        <taxon>Bacteria</taxon>
        <taxon>Pseudomonadati</taxon>
        <taxon>Pseudomonadota</taxon>
        <taxon>Alphaproteobacteria</taxon>
        <taxon>Hyphomicrobiales</taxon>
        <taxon>Cohaesibacteraceae</taxon>
    </lineage>
</organism>
<dbReference type="STRING" id="655353.SAMN04488056_10169"/>
<evidence type="ECO:0000259" key="4">
    <source>
        <dbReference type="PROSITE" id="PS50949"/>
    </source>
</evidence>
<dbReference type="PANTHER" id="PTHR43537">
    <property type="entry name" value="TRANSCRIPTIONAL REGULATOR, GNTR FAMILY"/>
    <property type="match status" value="1"/>
</dbReference>
<dbReference type="PRINTS" id="PR00035">
    <property type="entry name" value="HTHGNTR"/>
</dbReference>
<evidence type="ECO:0000256" key="3">
    <source>
        <dbReference type="ARBA" id="ARBA00023163"/>
    </source>
</evidence>
<dbReference type="CDD" id="cd07377">
    <property type="entry name" value="WHTH_GntR"/>
    <property type="match status" value="1"/>
</dbReference>
<dbReference type="Pfam" id="PF00392">
    <property type="entry name" value="GntR"/>
    <property type="match status" value="1"/>
</dbReference>
<dbReference type="InterPro" id="IPR000524">
    <property type="entry name" value="Tscrpt_reg_HTH_GntR"/>
</dbReference>
<dbReference type="SUPFAM" id="SSF46785">
    <property type="entry name" value="Winged helix' DNA-binding domain"/>
    <property type="match status" value="1"/>
</dbReference>
<proteinExistence type="predicted"/>
<keyword evidence="1" id="KW-0805">Transcription regulation</keyword>
<dbReference type="GO" id="GO:0003700">
    <property type="term" value="F:DNA-binding transcription factor activity"/>
    <property type="evidence" value="ECO:0007669"/>
    <property type="project" value="InterPro"/>
</dbReference>
<accession>A0A1I4ZEU3</accession>
<evidence type="ECO:0000313" key="5">
    <source>
        <dbReference type="EMBL" id="SFN48791.1"/>
    </source>
</evidence>
<dbReference type="InterPro" id="IPR011711">
    <property type="entry name" value="GntR_C"/>
</dbReference>
<dbReference type="OrthoDB" id="8247358at2"/>
<dbReference type="InterPro" id="IPR036388">
    <property type="entry name" value="WH-like_DNA-bd_sf"/>
</dbReference>
<dbReference type="PROSITE" id="PS50949">
    <property type="entry name" value="HTH_GNTR"/>
    <property type="match status" value="1"/>
</dbReference>
<dbReference type="SUPFAM" id="SSF48008">
    <property type="entry name" value="GntR ligand-binding domain-like"/>
    <property type="match status" value="1"/>
</dbReference>
<reference evidence="5 6" key="1">
    <citation type="submission" date="2016-10" db="EMBL/GenBank/DDBJ databases">
        <authorList>
            <person name="de Groot N.N."/>
        </authorList>
    </citation>
    <scope>NUCLEOTIDE SEQUENCE [LARGE SCALE GENOMIC DNA]</scope>
    <source>
        <strain evidence="5 6">CGMCC 1.9157</strain>
    </source>
</reference>
<dbReference type="RefSeq" id="WP_090067715.1">
    <property type="nucleotide sequence ID" value="NZ_FOVR01000001.1"/>
</dbReference>
<name>A0A1I4ZEU3_9HYPH</name>
<dbReference type="Proteomes" id="UP000199236">
    <property type="component" value="Unassembled WGS sequence"/>
</dbReference>
<keyword evidence="6" id="KW-1185">Reference proteome</keyword>
<dbReference type="Pfam" id="PF07729">
    <property type="entry name" value="FCD"/>
    <property type="match status" value="1"/>
</dbReference>
<keyword evidence="3" id="KW-0804">Transcription</keyword>
<evidence type="ECO:0000256" key="1">
    <source>
        <dbReference type="ARBA" id="ARBA00023015"/>
    </source>
</evidence>
<sequence length="213" mass="23748">MSEKETLAQQAYNAIKQKILSQQYQPEEVLTERGLAAELGISRTPLRSAISRIEKEGVVYRLDNGALLVRRVSVEQLLEIVQVRRILEGAAAARAAENGMTGALKASRDVMAHCLDPDTNMAFDDFWELDDDFHNAVIDAANLPMLSGMIQKLRVTARRCTITRVHDQFAAQAQDHLAVIAGIEAGAPDEARAAMEHHFDNVRVRFLDWLSRV</sequence>
<evidence type="ECO:0000256" key="2">
    <source>
        <dbReference type="ARBA" id="ARBA00023125"/>
    </source>
</evidence>
<feature type="domain" description="HTH gntR-type" evidence="4">
    <location>
        <begin position="5"/>
        <end position="72"/>
    </location>
</feature>
<keyword evidence="2 5" id="KW-0238">DNA-binding</keyword>
<gene>
    <name evidence="5" type="ORF">SAMN04488056_10169</name>
</gene>
<dbReference type="InterPro" id="IPR008920">
    <property type="entry name" value="TF_FadR/GntR_C"/>
</dbReference>
<evidence type="ECO:0000313" key="6">
    <source>
        <dbReference type="Proteomes" id="UP000199236"/>
    </source>
</evidence>
<dbReference type="SMART" id="SM00345">
    <property type="entry name" value="HTH_GNTR"/>
    <property type="match status" value="1"/>
</dbReference>
<dbReference type="PANTHER" id="PTHR43537:SF5">
    <property type="entry name" value="UXU OPERON TRANSCRIPTIONAL REGULATOR"/>
    <property type="match status" value="1"/>
</dbReference>
<dbReference type="Gene3D" id="1.20.120.530">
    <property type="entry name" value="GntR ligand-binding domain-like"/>
    <property type="match status" value="1"/>
</dbReference>
<dbReference type="SMART" id="SM00895">
    <property type="entry name" value="FCD"/>
    <property type="match status" value="1"/>
</dbReference>
<protein>
    <submittedName>
        <fullName evidence="5">DNA-binding transcriptional regulator, GntR family</fullName>
    </submittedName>
</protein>